<accession>A0A3A9WRP6</accession>
<dbReference type="Proteomes" id="UP000268652">
    <property type="component" value="Unassembled WGS sequence"/>
</dbReference>
<dbReference type="PANTHER" id="PTHR11579">
    <property type="entry name" value="PROTEIN-L-ISOASPARTATE O-METHYLTRANSFERASE"/>
    <property type="match status" value="1"/>
</dbReference>
<comment type="caution">
    <text evidence="12">The sequence shown here is derived from an EMBL/GenBank/DDBJ whole genome shotgun (WGS) entry which is preliminary data.</text>
</comment>
<dbReference type="GO" id="GO:0032259">
    <property type="term" value="P:methylation"/>
    <property type="evidence" value="ECO:0007669"/>
    <property type="project" value="UniProtKB-KW"/>
</dbReference>
<dbReference type="PANTHER" id="PTHR11579:SF0">
    <property type="entry name" value="PROTEIN-L-ISOASPARTATE(D-ASPARTATE) O-METHYLTRANSFERASE"/>
    <property type="match status" value="1"/>
</dbReference>
<evidence type="ECO:0000256" key="7">
    <source>
        <dbReference type="ARBA" id="ARBA00022679"/>
    </source>
</evidence>
<evidence type="ECO:0000256" key="11">
    <source>
        <dbReference type="ARBA" id="ARBA00031350"/>
    </source>
</evidence>
<evidence type="ECO:0000256" key="8">
    <source>
        <dbReference type="ARBA" id="ARBA00022691"/>
    </source>
</evidence>
<dbReference type="GO" id="GO:0004719">
    <property type="term" value="F:protein-L-isoaspartate (D-aspartate) O-methyltransferase activity"/>
    <property type="evidence" value="ECO:0007669"/>
    <property type="project" value="UniProtKB-EC"/>
</dbReference>
<evidence type="ECO:0000256" key="5">
    <source>
        <dbReference type="ARBA" id="ARBA00022490"/>
    </source>
</evidence>
<sequence length="413" mass="44208">MSADTTDEAAHADVLRKKLIDELRERGDIGTDKLAAAFAAVPRHRFAPRASVEEAYADDAVITKRNERGHPISSVSAPWVQARMLELSGLGPGMRALEIGSGGYNAALMAEVVGAGGEVVSVDIDQDVAERATELLAETGYADMVRVVCADGTYGGGELTPEGGFDAIIVTAQAPDVPPAWSGQLAEKGRLVVPLSLRGTRQILAFEREGGHLVSRGRTECGFVGMRGDNRHGGRTIDLSGEDLRLTLDDDQRADTDALRSAVASSRRTTVWTGVDLRANEGALPSLDLWLISTLEPCARTLHASPKAVERGLSGWSIITAATWDGGTLAYLTIRSNTTDGPGDFELGVHAYGPDRETLAERLADRVRAWDSGGHRGSVEPTVRVYPRATPYDRLPPGQVITNRRSRLVVSLP</sequence>
<evidence type="ECO:0000256" key="4">
    <source>
        <dbReference type="ARBA" id="ARBA00013346"/>
    </source>
</evidence>
<evidence type="ECO:0000313" key="14">
    <source>
        <dbReference type="Proteomes" id="UP000268652"/>
    </source>
</evidence>
<evidence type="ECO:0000256" key="1">
    <source>
        <dbReference type="ARBA" id="ARBA00004496"/>
    </source>
</evidence>
<name>A0A3A9WRP6_9ACTN</name>
<dbReference type="InterPro" id="IPR029063">
    <property type="entry name" value="SAM-dependent_MTases_sf"/>
</dbReference>
<dbReference type="SUPFAM" id="SSF53335">
    <property type="entry name" value="S-adenosyl-L-methionine-dependent methyltransferases"/>
    <property type="match status" value="1"/>
</dbReference>
<reference evidence="14 15" key="1">
    <citation type="submission" date="2018-09" db="EMBL/GenBank/DDBJ databases">
        <title>Streptomyces sp. nov. DS1-2, an endophytic actinomycete isolated from roots of Dendrobium scabrilingue.</title>
        <authorList>
            <person name="Kuncharoen N."/>
            <person name="Kudo T."/>
            <person name="Ohkuma M."/>
            <person name="Yuki M."/>
            <person name="Tanasupawat S."/>
        </authorList>
    </citation>
    <scope>NUCLEOTIDE SEQUENCE [LARGE SCALE GENOMIC DNA]</scope>
    <source>
        <strain evidence="12 15">AZ1-7</strain>
        <strain evidence="13 14">DS1-2</strain>
    </source>
</reference>
<protein>
    <recommendedName>
        <fullName evidence="4">Protein-L-isoaspartate O-methyltransferase</fullName>
        <ecNumber evidence="3">2.1.1.77</ecNumber>
    </recommendedName>
    <alternativeName>
        <fullName evidence="11">L-isoaspartyl protein carboxyl methyltransferase</fullName>
    </alternativeName>
    <alternativeName>
        <fullName evidence="9">Protein L-isoaspartyl methyltransferase</fullName>
    </alternativeName>
    <alternativeName>
        <fullName evidence="10">Protein-beta-aspartate methyltransferase</fullName>
    </alternativeName>
</protein>
<dbReference type="Pfam" id="PF01135">
    <property type="entry name" value="PCMT"/>
    <property type="match status" value="1"/>
</dbReference>
<keyword evidence="6 12" id="KW-0489">Methyltransferase</keyword>
<dbReference type="RefSeq" id="WP_120696478.1">
    <property type="nucleotide sequence ID" value="NZ_RBDX01000005.1"/>
</dbReference>
<keyword evidence="14" id="KW-1185">Reference proteome</keyword>
<dbReference type="EC" id="2.1.1.77" evidence="3"/>
<evidence type="ECO:0000256" key="2">
    <source>
        <dbReference type="ARBA" id="ARBA00005369"/>
    </source>
</evidence>
<evidence type="ECO:0000313" key="12">
    <source>
        <dbReference type="EMBL" id="RKN10456.1"/>
    </source>
</evidence>
<dbReference type="GO" id="GO:0005737">
    <property type="term" value="C:cytoplasm"/>
    <property type="evidence" value="ECO:0007669"/>
    <property type="project" value="UniProtKB-SubCell"/>
</dbReference>
<dbReference type="Gene3D" id="3.40.50.150">
    <property type="entry name" value="Vaccinia Virus protein VP39"/>
    <property type="match status" value="1"/>
</dbReference>
<dbReference type="InterPro" id="IPR027573">
    <property type="entry name" value="Methyltran_FxLD"/>
</dbReference>
<dbReference type="Proteomes" id="UP000275024">
    <property type="component" value="Unassembled WGS sequence"/>
</dbReference>
<dbReference type="NCBIfam" id="TIGR04364">
    <property type="entry name" value="methyltran_FxLD"/>
    <property type="match status" value="1"/>
</dbReference>
<dbReference type="AlphaFoldDB" id="A0A3A9WRP6"/>
<keyword evidence="7 12" id="KW-0808">Transferase</keyword>
<keyword evidence="8" id="KW-0949">S-adenosyl-L-methionine</keyword>
<keyword evidence="5" id="KW-0963">Cytoplasm</keyword>
<dbReference type="CDD" id="cd02440">
    <property type="entry name" value="AdoMet_MTases"/>
    <property type="match status" value="1"/>
</dbReference>
<evidence type="ECO:0000256" key="10">
    <source>
        <dbReference type="ARBA" id="ARBA00031323"/>
    </source>
</evidence>
<evidence type="ECO:0000313" key="15">
    <source>
        <dbReference type="Proteomes" id="UP000275024"/>
    </source>
</evidence>
<proteinExistence type="inferred from homology"/>
<dbReference type="OrthoDB" id="4035289at2"/>
<evidence type="ECO:0000256" key="9">
    <source>
        <dbReference type="ARBA" id="ARBA00030757"/>
    </source>
</evidence>
<dbReference type="EMBL" id="RBDY01000005">
    <property type="protein sequence ID" value="RKN24715.1"/>
    <property type="molecule type" value="Genomic_DNA"/>
</dbReference>
<evidence type="ECO:0000313" key="13">
    <source>
        <dbReference type="EMBL" id="RKN24715.1"/>
    </source>
</evidence>
<comment type="similarity">
    <text evidence="2">Belongs to the methyltransferase superfamily. L-isoaspartyl/D-aspartyl protein methyltransferase family.</text>
</comment>
<evidence type="ECO:0000256" key="3">
    <source>
        <dbReference type="ARBA" id="ARBA00011890"/>
    </source>
</evidence>
<gene>
    <name evidence="12" type="primary">fxlM</name>
    <name evidence="13" type="ORF">D7318_09625</name>
    <name evidence="12" type="ORF">D7319_08450</name>
</gene>
<evidence type="ECO:0000256" key="6">
    <source>
        <dbReference type="ARBA" id="ARBA00022603"/>
    </source>
</evidence>
<dbReference type="InterPro" id="IPR000682">
    <property type="entry name" value="PCMT"/>
</dbReference>
<dbReference type="EMBL" id="RBDX01000005">
    <property type="protein sequence ID" value="RKN10456.1"/>
    <property type="molecule type" value="Genomic_DNA"/>
</dbReference>
<comment type="subcellular location">
    <subcellularLocation>
        <location evidence="1">Cytoplasm</location>
    </subcellularLocation>
</comment>
<organism evidence="12 15">
    <name type="scientific">Streptomyces radicis</name>
    <dbReference type="NCBI Taxonomy" id="1750517"/>
    <lineage>
        <taxon>Bacteria</taxon>
        <taxon>Bacillati</taxon>
        <taxon>Actinomycetota</taxon>
        <taxon>Actinomycetes</taxon>
        <taxon>Kitasatosporales</taxon>
        <taxon>Streptomycetaceae</taxon>
        <taxon>Streptomyces</taxon>
    </lineage>
</organism>